<dbReference type="AlphaFoldDB" id="A0A0R3X889"/>
<dbReference type="WBParaSite" id="TTAC_0000976401-mRNA-1">
    <property type="protein sequence ID" value="TTAC_0000976401-mRNA-1"/>
    <property type="gene ID" value="TTAC_0000976401"/>
</dbReference>
<keyword evidence="2" id="KW-1185">Reference proteome</keyword>
<sequence length="95" mass="10211">MIPVSWKLFADTDEFVLASVVGRNLYADRAGLDSGLTIGIGTETPICPSVANEDNSDWPMRDCPIPYANGVNSLFFNETFSSAPSLANSSPSKRP</sequence>
<gene>
    <name evidence="1" type="ORF">TTAC_LOCUS9749</name>
</gene>
<reference evidence="1 2" key="2">
    <citation type="submission" date="2018-11" db="EMBL/GenBank/DDBJ databases">
        <authorList>
            <consortium name="Pathogen Informatics"/>
        </authorList>
    </citation>
    <scope>NUCLEOTIDE SEQUENCE [LARGE SCALE GENOMIC DNA]</scope>
</reference>
<dbReference type="Proteomes" id="UP000274429">
    <property type="component" value="Unassembled WGS sequence"/>
</dbReference>
<organism evidence="3">
    <name type="scientific">Hydatigena taeniaeformis</name>
    <name type="common">Feline tapeworm</name>
    <name type="synonym">Taenia taeniaeformis</name>
    <dbReference type="NCBI Taxonomy" id="6205"/>
    <lineage>
        <taxon>Eukaryota</taxon>
        <taxon>Metazoa</taxon>
        <taxon>Spiralia</taxon>
        <taxon>Lophotrochozoa</taxon>
        <taxon>Platyhelminthes</taxon>
        <taxon>Cestoda</taxon>
        <taxon>Eucestoda</taxon>
        <taxon>Cyclophyllidea</taxon>
        <taxon>Taeniidae</taxon>
        <taxon>Hydatigera</taxon>
    </lineage>
</organism>
<dbReference type="EMBL" id="UYWX01021022">
    <property type="protein sequence ID" value="VDM34666.1"/>
    <property type="molecule type" value="Genomic_DNA"/>
</dbReference>
<accession>A0A0R3X889</accession>
<evidence type="ECO:0000313" key="2">
    <source>
        <dbReference type="Proteomes" id="UP000274429"/>
    </source>
</evidence>
<protein>
    <submittedName>
        <fullName evidence="3">TonB_dep_Rec domain-containing protein</fullName>
    </submittedName>
</protein>
<reference evidence="3" key="1">
    <citation type="submission" date="2017-02" db="UniProtKB">
        <authorList>
            <consortium name="WormBaseParasite"/>
        </authorList>
    </citation>
    <scope>IDENTIFICATION</scope>
</reference>
<evidence type="ECO:0000313" key="1">
    <source>
        <dbReference type="EMBL" id="VDM34666.1"/>
    </source>
</evidence>
<proteinExistence type="predicted"/>
<name>A0A0R3X889_HYDTA</name>
<evidence type="ECO:0000313" key="3">
    <source>
        <dbReference type="WBParaSite" id="TTAC_0000976401-mRNA-1"/>
    </source>
</evidence>